<feature type="non-terminal residue" evidence="1">
    <location>
        <position position="144"/>
    </location>
</feature>
<protein>
    <submittedName>
        <fullName evidence="1">Uncharacterized protein</fullName>
    </submittedName>
</protein>
<proteinExistence type="predicted"/>
<organism evidence="1 2">
    <name type="scientific">Pterulicium gracile</name>
    <dbReference type="NCBI Taxonomy" id="1884261"/>
    <lineage>
        <taxon>Eukaryota</taxon>
        <taxon>Fungi</taxon>
        <taxon>Dikarya</taxon>
        <taxon>Basidiomycota</taxon>
        <taxon>Agaricomycotina</taxon>
        <taxon>Agaricomycetes</taxon>
        <taxon>Agaricomycetidae</taxon>
        <taxon>Agaricales</taxon>
        <taxon>Pleurotineae</taxon>
        <taxon>Pterulaceae</taxon>
        <taxon>Pterulicium</taxon>
    </lineage>
</organism>
<sequence>MGWFDSNETIDDERTAITTINGEETQEAHDNAWDPIPLDPGGWYNIGLKASSSSTNSSAEESSSLAVWEIIYHPLDNITRVHDTIPEALVESFNGSPLQSNELGCAARGSGAVSHVRESTGAFSLLPMVFIWYLPTQAQVLHML</sequence>
<evidence type="ECO:0000313" key="1">
    <source>
        <dbReference type="EMBL" id="TFK96106.1"/>
    </source>
</evidence>
<gene>
    <name evidence="1" type="ORF">BDV98DRAFT_576607</name>
</gene>
<dbReference type="Proteomes" id="UP000305067">
    <property type="component" value="Unassembled WGS sequence"/>
</dbReference>
<accession>A0A5C3Q3L7</accession>
<keyword evidence="2" id="KW-1185">Reference proteome</keyword>
<name>A0A5C3Q3L7_9AGAR</name>
<dbReference type="EMBL" id="ML178866">
    <property type="protein sequence ID" value="TFK96106.1"/>
    <property type="molecule type" value="Genomic_DNA"/>
</dbReference>
<evidence type="ECO:0000313" key="2">
    <source>
        <dbReference type="Proteomes" id="UP000305067"/>
    </source>
</evidence>
<reference evidence="1 2" key="1">
    <citation type="journal article" date="2019" name="Nat. Ecol. Evol.">
        <title>Megaphylogeny resolves global patterns of mushroom evolution.</title>
        <authorList>
            <person name="Varga T."/>
            <person name="Krizsan K."/>
            <person name="Foldi C."/>
            <person name="Dima B."/>
            <person name="Sanchez-Garcia M."/>
            <person name="Sanchez-Ramirez S."/>
            <person name="Szollosi G.J."/>
            <person name="Szarkandi J.G."/>
            <person name="Papp V."/>
            <person name="Albert L."/>
            <person name="Andreopoulos W."/>
            <person name="Angelini C."/>
            <person name="Antonin V."/>
            <person name="Barry K.W."/>
            <person name="Bougher N.L."/>
            <person name="Buchanan P."/>
            <person name="Buyck B."/>
            <person name="Bense V."/>
            <person name="Catcheside P."/>
            <person name="Chovatia M."/>
            <person name="Cooper J."/>
            <person name="Damon W."/>
            <person name="Desjardin D."/>
            <person name="Finy P."/>
            <person name="Geml J."/>
            <person name="Haridas S."/>
            <person name="Hughes K."/>
            <person name="Justo A."/>
            <person name="Karasinski D."/>
            <person name="Kautmanova I."/>
            <person name="Kiss B."/>
            <person name="Kocsube S."/>
            <person name="Kotiranta H."/>
            <person name="LaButti K.M."/>
            <person name="Lechner B.E."/>
            <person name="Liimatainen K."/>
            <person name="Lipzen A."/>
            <person name="Lukacs Z."/>
            <person name="Mihaltcheva S."/>
            <person name="Morgado L.N."/>
            <person name="Niskanen T."/>
            <person name="Noordeloos M.E."/>
            <person name="Ohm R.A."/>
            <person name="Ortiz-Santana B."/>
            <person name="Ovrebo C."/>
            <person name="Racz N."/>
            <person name="Riley R."/>
            <person name="Savchenko A."/>
            <person name="Shiryaev A."/>
            <person name="Soop K."/>
            <person name="Spirin V."/>
            <person name="Szebenyi C."/>
            <person name="Tomsovsky M."/>
            <person name="Tulloss R.E."/>
            <person name="Uehling J."/>
            <person name="Grigoriev I.V."/>
            <person name="Vagvolgyi C."/>
            <person name="Papp T."/>
            <person name="Martin F.M."/>
            <person name="Miettinen O."/>
            <person name="Hibbett D.S."/>
            <person name="Nagy L.G."/>
        </authorList>
    </citation>
    <scope>NUCLEOTIDE SEQUENCE [LARGE SCALE GENOMIC DNA]</scope>
    <source>
        <strain evidence="1 2">CBS 309.79</strain>
    </source>
</reference>
<dbReference type="AlphaFoldDB" id="A0A5C3Q3L7"/>